<dbReference type="Gene3D" id="1.20.1250.20">
    <property type="entry name" value="MFS general substrate transporter like domains"/>
    <property type="match status" value="1"/>
</dbReference>
<feature type="domain" description="Major facilitator superfamily (MFS) profile" evidence="8">
    <location>
        <begin position="24"/>
        <end position="509"/>
    </location>
</feature>
<name>A0ABW4NZM9_9NOCA</name>
<dbReference type="Proteomes" id="UP001597286">
    <property type="component" value="Unassembled WGS sequence"/>
</dbReference>
<keyword evidence="10" id="KW-1185">Reference proteome</keyword>
<evidence type="ECO:0000256" key="1">
    <source>
        <dbReference type="ARBA" id="ARBA00004651"/>
    </source>
</evidence>
<keyword evidence="6 7" id="KW-0472">Membrane</keyword>
<feature type="transmembrane region" description="Helical" evidence="7">
    <location>
        <begin position="410"/>
        <end position="431"/>
    </location>
</feature>
<feature type="transmembrane region" description="Helical" evidence="7">
    <location>
        <begin position="317"/>
        <end position="335"/>
    </location>
</feature>
<keyword evidence="5 7" id="KW-1133">Transmembrane helix</keyword>
<feature type="transmembrane region" description="Helical" evidence="7">
    <location>
        <begin position="342"/>
        <end position="361"/>
    </location>
</feature>
<evidence type="ECO:0000256" key="6">
    <source>
        <dbReference type="ARBA" id="ARBA00023136"/>
    </source>
</evidence>
<feature type="transmembrane region" description="Helical" evidence="7">
    <location>
        <begin position="235"/>
        <end position="256"/>
    </location>
</feature>
<dbReference type="InterPro" id="IPR020846">
    <property type="entry name" value="MFS_dom"/>
</dbReference>
<feature type="transmembrane region" description="Helical" evidence="7">
    <location>
        <begin position="176"/>
        <end position="198"/>
    </location>
</feature>
<keyword evidence="4 7" id="KW-0812">Transmembrane</keyword>
<evidence type="ECO:0000259" key="8">
    <source>
        <dbReference type="PROSITE" id="PS50850"/>
    </source>
</evidence>
<comment type="subcellular location">
    <subcellularLocation>
        <location evidence="1">Cell membrane</location>
        <topology evidence="1">Multi-pass membrane protein</topology>
    </subcellularLocation>
</comment>
<evidence type="ECO:0000256" key="5">
    <source>
        <dbReference type="ARBA" id="ARBA00022989"/>
    </source>
</evidence>
<evidence type="ECO:0000256" key="2">
    <source>
        <dbReference type="ARBA" id="ARBA00022448"/>
    </source>
</evidence>
<evidence type="ECO:0000256" key="4">
    <source>
        <dbReference type="ARBA" id="ARBA00022692"/>
    </source>
</evidence>
<gene>
    <name evidence="9" type="ORF">ACFSJG_05550</name>
</gene>
<evidence type="ECO:0000313" key="9">
    <source>
        <dbReference type="EMBL" id="MFD1811671.1"/>
    </source>
</evidence>
<feature type="transmembrane region" description="Helical" evidence="7">
    <location>
        <begin position="115"/>
        <end position="136"/>
    </location>
</feature>
<protein>
    <submittedName>
        <fullName evidence="9">MFS transporter</fullName>
    </submittedName>
</protein>
<evidence type="ECO:0000256" key="7">
    <source>
        <dbReference type="SAM" id="Phobius"/>
    </source>
</evidence>
<keyword evidence="3" id="KW-1003">Cell membrane</keyword>
<dbReference type="SUPFAM" id="SSF103473">
    <property type="entry name" value="MFS general substrate transporter"/>
    <property type="match status" value="1"/>
</dbReference>
<keyword evidence="2" id="KW-0813">Transport</keyword>
<feature type="transmembrane region" description="Helical" evidence="7">
    <location>
        <begin position="481"/>
        <end position="505"/>
    </location>
</feature>
<comment type="caution">
    <text evidence="9">The sequence shown here is derived from an EMBL/GenBank/DDBJ whole genome shotgun (WGS) entry which is preliminary data.</text>
</comment>
<dbReference type="PANTHER" id="PTHR42718:SF47">
    <property type="entry name" value="METHYL VIOLOGEN RESISTANCE PROTEIN SMVA"/>
    <property type="match status" value="1"/>
</dbReference>
<organism evidence="9 10">
    <name type="scientific">Rhodococcus gannanensis</name>
    <dbReference type="NCBI Taxonomy" id="1960308"/>
    <lineage>
        <taxon>Bacteria</taxon>
        <taxon>Bacillati</taxon>
        <taxon>Actinomycetota</taxon>
        <taxon>Actinomycetes</taxon>
        <taxon>Mycobacteriales</taxon>
        <taxon>Nocardiaceae</taxon>
        <taxon>Rhodococcus</taxon>
    </lineage>
</organism>
<proteinExistence type="predicted"/>
<sequence length="509" mass="51993">MSTTLSHRAQPTYAPSVGARGWIALAVLMLPVLLVSVDNTVLSFALPSISSSMGPTGAQQLWIIDIYPLVLAGLLVSMGSMGDRLGRRRLLLIGATGFGVVSVLAAYAPTPEALIAARALLGFFGAMLMPSTLSLIRNIFLNPNQRRLAIAIWAACFAAGGALGPIVGGFLLEHFWWGSVFLLAPVVLIPLLVLAPIFVPESKDPNPGPVDPTSILLSLIALAPIVYAVKNLAHGGPIGQTVIPAVVGVTASILFVRRQLTRRTPMLDVRLFRVPTFSGAVAVNLLSVFSLVGFLFFVSQHLQLVVGQSPMQAGISLLPGLAVMVVSGLAVVPLVRRVQPRTVVVVALLVSSLGYLTVLAFASPTAIAPVIAAFALLGAGIGAAETISNDLIVSGVAPEKAGAASAVSETAYELGAVLGTAVLGSILMASYRAHLTVPAGVDAGAAAQAGETLGGAHHVAADLPAAEGSALLDSAHAAFDAGVVVTSGIGAVLMVVAAAVAFATLRPRS</sequence>
<dbReference type="InterPro" id="IPR011701">
    <property type="entry name" value="MFS"/>
</dbReference>
<evidence type="ECO:0000256" key="3">
    <source>
        <dbReference type="ARBA" id="ARBA00022475"/>
    </source>
</evidence>
<feature type="transmembrane region" description="Helical" evidence="7">
    <location>
        <begin position="148"/>
        <end position="170"/>
    </location>
</feature>
<accession>A0ABW4NZM9</accession>
<feature type="transmembrane region" description="Helical" evidence="7">
    <location>
        <begin position="367"/>
        <end position="384"/>
    </location>
</feature>
<feature type="transmembrane region" description="Helical" evidence="7">
    <location>
        <begin position="210"/>
        <end position="229"/>
    </location>
</feature>
<feature type="transmembrane region" description="Helical" evidence="7">
    <location>
        <begin position="277"/>
        <end position="297"/>
    </location>
</feature>
<dbReference type="Pfam" id="PF07690">
    <property type="entry name" value="MFS_1"/>
    <property type="match status" value="1"/>
</dbReference>
<dbReference type="PROSITE" id="PS50850">
    <property type="entry name" value="MFS"/>
    <property type="match status" value="1"/>
</dbReference>
<dbReference type="Gene3D" id="1.20.1720.10">
    <property type="entry name" value="Multidrug resistance protein D"/>
    <property type="match status" value="1"/>
</dbReference>
<dbReference type="RefSeq" id="WP_378484201.1">
    <property type="nucleotide sequence ID" value="NZ_JBHUFB010000007.1"/>
</dbReference>
<feature type="transmembrane region" description="Helical" evidence="7">
    <location>
        <begin position="90"/>
        <end position="109"/>
    </location>
</feature>
<dbReference type="InterPro" id="IPR036259">
    <property type="entry name" value="MFS_trans_sf"/>
</dbReference>
<evidence type="ECO:0000313" key="10">
    <source>
        <dbReference type="Proteomes" id="UP001597286"/>
    </source>
</evidence>
<dbReference type="PANTHER" id="PTHR42718">
    <property type="entry name" value="MAJOR FACILITATOR SUPERFAMILY MULTIDRUG TRANSPORTER MFSC"/>
    <property type="match status" value="1"/>
</dbReference>
<reference evidence="10" key="1">
    <citation type="journal article" date="2019" name="Int. J. Syst. Evol. Microbiol.">
        <title>The Global Catalogue of Microorganisms (GCM) 10K type strain sequencing project: providing services to taxonomists for standard genome sequencing and annotation.</title>
        <authorList>
            <consortium name="The Broad Institute Genomics Platform"/>
            <consortium name="The Broad Institute Genome Sequencing Center for Infectious Disease"/>
            <person name="Wu L."/>
            <person name="Ma J."/>
        </authorList>
    </citation>
    <scope>NUCLEOTIDE SEQUENCE [LARGE SCALE GENOMIC DNA]</scope>
    <source>
        <strain evidence="10">DT72</strain>
    </source>
</reference>
<feature type="transmembrane region" description="Helical" evidence="7">
    <location>
        <begin position="58"/>
        <end position="78"/>
    </location>
</feature>
<feature type="transmembrane region" description="Helical" evidence="7">
    <location>
        <begin position="21"/>
        <end position="46"/>
    </location>
</feature>
<dbReference type="EMBL" id="JBHUFB010000007">
    <property type="protein sequence ID" value="MFD1811671.1"/>
    <property type="molecule type" value="Genomic_DNA"/>
</dbReference>
<dbReference type="CDD" id="cd17321">
    <property type="entry name" value="MFS_MMR_MDR_like"/>
    <property type="match status" value="1"/>
</dbReference>